<dbReference type="EMBL" id="CAMXCT030001635">
    <property type="protein sequence ID" value="CAL4779133.1"/>
    <property type="molecule type" value="Genomic_DNA"/>
</dbReference>
<keyword evidence="2" id="KW-0812">Transmembrane</keyword>
<feature type="compositionally biased region" description="Basic and acidic residues" evidence="1">
    <location>
        <begin position="343"/>
        <end position="373"/>
    </location>
</feature>
<feature type="compositionally biased region" description="Low complexity" evidence="1">
    <location>
        <begin position="610"/>
        <end position="620"/>
    </location>
</feature>
<evidence type="ECO:0000259" key="4">
    <source>
        <dbReference type="Pfam" id="PF12146"/>
    </source>
</evidence>
<feature type="compositionally biased region" description="Low complexity" evidence="1">
    <location>
        <begin position="542"/>
        <end position="552"/>
    </location>
</feature>
<dbReference type="InterPro" id="IPR029058">
    <property type="entry name" value="AB_hydrolase_fold"/>
</dbReference>
<dbReference type="GO" id="GO:0006629">
    <property type="term" value="P:lipid metabolic process"/>
    <property type="evidence" value="ECO:0007669"/>
    <property type="project" value="InterPro"/>
</dbReference>
<keyword evidence="2" id="KW-0472">Membrane</keyword>
<evidence type="ECO:0000313" key="9">
    <source>
        <dbReference type="Proteomes" id="UP001152797"/>
    </source>
</evidence>
<dbReference type="SUPFAM" id="SSF53474">
    <property type="entry name" value="alpha/beta-Hydrolases"/>
    <property type="match status" value="2"/>
</dbReference>
<evidence type="ECO:0000256" key="2">
    <source>
        <dbReference type="SAM" id="Phobius"/>
    </source>
</evidence>
<feature type="transmembrane region" description="Helical" evidence="2">
    <location>
        <begin position="1593"/>
        <end position="1612"/>
    </location>
</feature>
<feature type="domain" description="Serine aminopeptidase S33" evidence="4">
    <location>
        <begin position="1012"/>
        <end position="1180"/>
    </location>
</feature>
<dbReference type="InterPro" id="IPR022742">
    <property type="entry name" value="Hydrolase_4"/>
</dbReference>
<feature type="transmembrane region" description="Helical" evidence="2">
    <location>
        <begin position="1337"/>
        <end position="1357"/>
    </location>
</feature>
<feature type="domain" description="RNA-editing substrate-binding complex 6 protein" evidence="5">
    <location>
        <begin position="2551"/>
        <end position="2687"/>
    </location>
</feature>
<keyword evidence="2" id="KW-1133">Transmembrane helix</keyword>
<feature type="transmembrane region" description="Helical" evidence="2">
    <location>
        <begin position="1754"/>
        <end position="1778"/>
    </location>
</feature>
<dbReference type="InterPro" id="IPR002921">
    <property type="entry name" value="Fungal_lipase-type"/>
</dbReference>
<evidence type="ECO:0000313" key="6">
    <source>
        <dbReference type="EMBL" id="CAI3991821.1"/>
    </source>
</evidence>
<feature type="transmembrane region" description="Helical" evidence="2">
    <location>
        <begin position="1377"/>
        <end position="1397"/>
    </location>
</feature>
<dbReference type="Proteomes" id="UP001152797">
    <property type="component" value="Unassembled WGS sequence"/>
</dbReference>
<feature type="compositionally biased region" description="Basic and acidic residues" evidence="1">
    <location>
        <begin position="659"/>
        <end position="677"/>
    </location>
</feature>
<evidence type="ECO:0000313" key="8">
    <source>
        <dbReference type="EMBL" id="CAL4779133.1"/>
    </source>
</evidence>
<feature type="region of interest" description="Disordered" evidence="1">
    <location>
        <begin position="1"/>
        <end position="24"/>
    </location>
</feature>
<reference evidence="7" key="2">
    <citation type="submission" date="2024-04" db="EMBL/GenBank/DDBJ databases">
        <authorList>
            <person name="Chen Y."/>
            <person name="Shah S."/>
            <person name="Dougan E. K."/>
            <person name="Thang M."/>
            <person name="Chan C."/>
        </authorList>
    </citation>
    <scope>NUCLEOTIDE SEQUENCE [LARGE SCALE GENOMIC DNA]</scope>
</reference>
<feature type="region of interest" description="Disordered" evidence="1">
    <location>
        <begin position="284"/>
        <end position="407"/>
    </location>
</feature>
<dbReference type="EMBL" id="CAMXCT020001635">
    <property type="protein sequence ID" value="CAL1145196.1"/>
    <property type="molecule type" value="Genomic_DNA"/>
</dbReference>
<feature type="compositionally biased region" description="Basic and acidic residues" evidence="1">
    <location>
        <begin position="419"/>
        <end position="455"/>
    </location>
</feature>
<dbReference type="EMBL" id="CAMXCT010001635">
    <property type="protein sequence ID" value="CAI3991821.1"/>
    <property type="molecule type" value="Genomic_DNA"/>
</dbReference>
<accession>A0A9P1FXI7</accession>
<feature type="compositionally biased region" description="Polar residues" evidence="1">
    <location>
        <begin position="324"/>
        <end position="340"/>
    </location>
</feature>
<feature type="compositionally biased region" description="Basic and acidic residues" evidence="1">
    <location>
        <begin position="284"/>
        <end position="296"/>
    </location>
</feature>
<dbReference type="PANTHER" id="PTHR22753">
    <property type="entry name" value="TRANSMEMBRANE PROTEIN 68"/>
    <property type="match status" value="1"/>
</dbReference>
<feature type="compositionally biased region" description="Basic and acidic residues" evidence="1">
    <location>
        <begin position="304"/>
        <end position="323"/>
    </location>
</feature>
<proteinExistence type="predicted"/>
<keyword evidence="9" id="KW-1185">Reference proteome</keyword>
<feature type="transmembrane region" description="Helical" evidence="2">
    <location>
        <begin position="1566"/>
        <end position="1586"/>
    </location>
</feature>
<dbReference type="PANTHER" id="PTHR22753:SF14">
    <property type="entry name" value="MONOACYLGLYCEROL_DIACYLGLYCEROL O-ACYLTRANSFERASE"/>
    <property type="match status" value="1"/>
</dbReference>
<feature type="compositionally biased region" description="Basic and acidic residues" evidence="1">
    <location>
        <begin position="590"/>
        <end position="609"/>
    </location>
</feature>
<feature type="compositionally biased region" description="Low complexity" evidence="1">
    <location>
        <begin position="678"/>
        <end position="688"/>
    </location>
</feature>
<feature type="transmembrane region" description="Helical" evidence="2">
    <location>
        <begin position="1260"/>
        <end position="1281"/>
    </location>
</feature>
<reference evidence="6" key="1">
    <citation type="submission" date="2022-10" db="EMBL/GenBank/DDBJ databases">
        <authorList>
            <person name="Chen Y."/>
            <person name="Dougan E. K."/>
            <person name="Chan C."/>
            <person name="Rhodes N."/>
            <person name="Thang M."/>
        </authorList>
    </citation>
    <scope>NUCLEOTIDE SEQUENCE</scope>
</reference>
<dbReference type="GO" id="GO:0016020">
    <property type="term" value="C:membrane"/>
    <property type="evidence" value="ECO:0007669"/>
    <property type="project" value="TreeGrafter"/>
</dbReference>
<feature type="compositionally biased region" description="Basic and acidic residues" evidence="1">
    <location>
        <begin position="727"/>
        <end position="745"/>
    </location>
</feature>
<feature type="region of interest" description="Disordered" evidence="1">
    <location>
        <begin position="659"/>
        <end position="695"/>
    </location>
</feature>
<evidence type="ECO:0000313" key="7">
    <source>
        <dbReference type="EMBL" id="CAL1145196.1"/>
    </source>
</evidence>
<feature type="transmembrane region" description="Helical" evidence="2">
    <location>
        <begin position="1404"/>
        <end position="1423"/>
    </location>
</feature>
<feature type="region of interest" description="Disordered" evidence="1">
    <location>
        <begin position="419"/>
        <end position="558"/>
    </location>
</feature>
<feature type="compositionally biased region" description="Polar residues" evidence="1">
    <location>
        <begin position="1"/>
        <end position="10"/>
    </location>
</feature>
<sequence length="3133" mass="350614">MPRIPQSQSAGALPGVGKATSGLQQNGGFVVGDSSRMTWGTIDITSDGPTAAMVKGWPRWAIPGFLDEVPPRLEGCRQRLLAAEIELGRAEKAGGLDIGNSAPPEAESDVPAVLQDLPPLFGPEDGPDEFEDLPHEGDMLLEQVSELESQLTSMTGKFKDLDAGHVAARHLRNSYSAQITSSTEQIASLSKRISELAGQLDVSQKHNEALKEKVIASRENTQKLQRQLLDTTKELSHSQYQSRKLEQLLESTRSVVDDYQKKLELSETEQETLRRRIREMERAAKAAKEESGQRIEELEEALQEAERLTDEVREQREDVERQKQTLSESLQSQKNETAAQQKIVEELRKNKIDEEQLKGKMTKELEEKHKEVEALNTQIDQMKTSETKADQPEAEHATRPDVEREESVRIGKLEEALQELEQQRQEQDRVIEEKEKEVEGLNQKLKDMRHIEHGEQQPPAEHASAEHAAADQEGLARIKKLEDALREAQKSFEEVRSQKEDVDRQKQEQDKVIERKDKEVESLNRKLKEMQHVEPREEQPPAEHAPAENATADQEELARIKKLEEALRELEQQKQEQDKVIEEKDKEVENLNRKLKEMQHVEPREEQPPAEHAPAENATADQEELARIKKLEEALRELEQQKQEQDKVIEEKAKEVEGLNQKLKEMQHVEPREEQPPAEHAPAESATADQEELARIKKLEEALRELEQQKQEQDKVIEEKAKEVEGLNQKLKEMQHVEPREEQPPAEHAPAENATADQEELARIKKLEDALREVEGQKQELTESLKSQQEATIAQEKLVDEKAKELETLNLKLKELQTAGTKDEPEEPEEFAEVAAKKAVSQWVESASHEEWLSQWDSEHVSLTVPVVMTAGVHEHGPHGHAPSRVGLKGTDFFIQPLLPAGPPQRLKLSSVKSIIAEQSQAMSQSVSLLLDVDEGGHKRQFQLSSDEESAEAILATLTRDVRVMPGEELKGIDGAGRSSSAQFRRLQPFFDCWTMDVGPEDRSGLEELLAALSTFIEERRDDRQVLLVAESMGAVLALNLALSQPELVDALCLINPATSYRRTPLSLVAPLLPSLPENVYETLPAVITPLVGRLGWYEDVITQRTATESKDTNFVDNFLRISRGLSQVLPPATLRFRESLLRRGMRQLEPKLQQLQDSSSFATLLLAGDADAVLPSVAETKRLQNLLPGQTPKALPSRRQPARSRGSRSSSRSSDRSEKSSGDSAEGCDACPNRSSTLSQTWLTTAPWTKNILAVWHTYLLCVAACAIACASLVIVLFWHVEWYHHYDPSSSDFDFTLRFLAAFVKSWLLIGTTSELLRFCYLMSVDAWRTEMFEAYRRAMCFASFAEIAAGRLYVCGWPAPIKSWRKVADLILQFVIHVSLDILPVVMVVIDLVTWKNNFQLSSAMLAIACIHVVLFWAAWTIGDLTLKIVAFAAACRAKVLKVSYYGTATKVLPIQDIENELPETVLPPGWELQNTFAFEEITLEDANRQFRPRSQTIALPYSTYRLEEEIIMSPSAASDPLSRRTVSQRHVLINETAVHDAPSIGSVQSEQPFDCCLPICVGLFHIFDVFPLIFSFGMILLGGLTGHSAVIFLSLEALVLIILGMLLGNPELSALTCWPAGPTLQALQDWGDSFCGLRYDDQLHFRTPFIFMTYILGLLAGALDWWYSMSYCAAALLLCFLVQIAVSIQKPLTWLFGMLESFALMLVSWAILWASPVLSPVQDLSLILGLSLCRQFGLRRTFACGVRVQLLSLSLLSLFQLALVTVISCCIANHRTVGANPMFCDPTSPSCQYYDIGYIGDLGGRWPICAIAFRSGPYGDSDLTLADFALMSAFTYEPPSHVEGLLRQYFPHWRVSYRHIPIMLTGTFDWTSFYEFTAGDNSTSIFAVRGTTDMFDALQDMDLWLPVGMMYVFERLGPSVIQLWGPGIAWICRHVYVQQDGNFSLSFLNLLKLVKSRMISYPNRTYYITGHSLGGGIAKLVAAEVLRQELKRPGPHVEMTAIAFAAPGIGVAEALLFGQDMKSTNRLTSITVQPQNDIVSRIDHNTGSTIPVECHGNPRHCHSVYATLCAMYRNCGSKRPSSKLQIPCGWCDDMPCAQRKVLPGVGHAFFDDVDNVNLLSLLTSADIIQSLTRASLDTPSLTPKTWLDRSLMQARSWVSPVFLHAAHGRIMPGLPTVDPGVPLLLVGNHQLFSLDGIFIVEEFLREQQRLVTAMVYPPLLDEVSPLNPLPYPFPGSLELFEKFQVKPVSPRNLLKTLQPGGAALLFPGGAREVFKRKGEEYQLFWPDTADLVRLAAKANATIVPFSGVGSDEFFAGTVLDSDELLGLPVVGDWFRERIRNLPSLVEDDVFVPPVPAPRLQGPRRNYFLFGEPIPTATWKKQNEKNNQNEKATAEIVHRTLDVLVLISRNLADIFRFKAEDSQVVQPRHFAITAWAYATLLRCRTLQLHAENLTGLFRPLAEAAVPRLPEFDGQSLGNLLWGFAVVRQVHRRLFFVASRRAIQLLQSEELLGQNLSNVLWSFSQMRLANHALFEAVAGCPDVFRGPVSSQHITNILWAFSRIHGKIGMFRTFCDAGAEAAIPKLQSFKTQELANLVWTFANQTLYHEGLFAAVAHHARGRIADFENFDLSQLLWSFAKVWWRDVSLMKEAAQDMLCGPKQRLKHMCAQDLGCVLWAFAMLQWQDEELFRALAQAVREHFSTLKPLDVGNVAWALSVSKQMDFETAGLIADSALCANDFDTAEGWVHVLCALQPLAAKLSNRWEELLGRFEGRIFKPLCQKLKELGLATRTINGSSNILALRQELGLLEAWVGELQLEHLGPDFTQRLASHCGLWSDWSDGDAIWAVWAEAARAVEAFQKTSATHSSEFSPDAAFSESRAPSVQSFRVGLHQSKVLAWVSYSLRLNSGLETACINQPGQIVTYGRAEREFCQHWQAAEKLLLPLVSTSHSRGGHSERVAMLQVFSAALRSADQLRGEKGTFDLGGEIWLYISHWPCISCLAVLCQVLALAPAVRLHVSWEGFTPHTEPHAPTTDAWTVSEEKGCAFVPTSPLSPTAGIDHKDRAGCTEVYSKLRSTVEDGIEYLLSAREEDPFEDMPGRYAWEQAEVTGVQAPSFDLTGKFGRFKAGEASK</sequence>
<feature type="region of interest" description="Disordered" evidence="1">
    <location>
        <begin position="1189"/>
        <end position="1231"/>
    </location>
</feature>
<gene>
    <name evidence="6" type="ORF">C1SCF055_LOCUS18694</name>
</gene>
<evidence type="ECO:0000259" key="5">
    <source>
        <dbReference type="Pfam" id="PF26188"/>
    </source>
</evidence>
<name>A0A9P1FXI7_9DINO</name>
<protein>
    <submittedName>
        <fullName evidence="8">Phytyl ester synthase 1, chloroplastic</fullName>
    </submittedName>
</protein>
<feature type="compositionally biased region" description="Basic and acidic residues" evidence="1">
    <location>
        <begin position="383"/>
        <end position="407"/>
    </location>
</feature>
<dbReference type="Pfam" id="PF12146">
    <property type="entry name" value="Hydrolase_4"/>
    <property type="match status" value="1"/>
</dbReference>
<dbReference type="Pfam" id="PF01764">
    <property type="entry name" value="Lipase_3"/>
    <property type="match status" value="1"/>
</dbReference>
<feature type="domain" description="Fungal lipase-type" evidence="3">
    <location>
        <begin position="1952"/>
        <end position="2046"/>
    </location>
</feature>
<evidence type="ECO:0000256" key="1">
    <source>
        <dbReference type="SAM" id="MobiDB-lite"/>
    </source>
</evidence>
<organism evidence="6">
    <name type="scientific">Cladocopium goreaui</name>
    <dbReference type="NCBI Taxonomy" id="2562237"/>
    <lineage>
        <taxon>Eukaryota</taxon>
        <taxon>Sar</taxon>
        <taxon>Alveolata</taxon>
        <taxon>Dinophyceae</taxon>
        <taxon>Suessiales</taxon>
        <taxon>Symbiodiniaceae</taxon>
        <taxon>Cladocopium</taxon>
    </lineage>
</organism>
<feature type="compositionally biased region" description="Basic and acidic residues" evidence="1">
    <location>
        <begin position="463"/>
        <end position="541"/>
    </location>
</feature>
<comment type="caution">
    <text evidence="6">The sequence shown here is derived from an EMBL/GenBank/DDBJ whole genome shotgun (WGS) entry which is preliminary data.</text>
</comment>
<dbReference type="Pfam" id="PF26188">
    <property type="entry name" value="RESC6"/>
    <property type="match status" value="1"/>
</dbReference>
<dbReference type="InterPro" id="IPR058917">
    <property type="entry name" value="RESC6_dom"/>
</dbReference>
<dbReference type="OrthoDB" id="5955355at2759"/>
<feature type="region of interest" description="Disordered" evidence="1">
    <location>
        <begin position="590"/>
        <end position="628"/>
    </location>
</feature>
<dbReference type="Gene3D" id="3.40.50.1820">
    <property type="entry name" value="alpha/beta hydrolase"/>
    <property type="match status" value="2"/>
</dbReference>
<evidence type="ECO:0000259" key="3">
    <source>
        <dbReference type="Pfam" id="PF01764"/>
    </source>
</evidence>
<feature type="compositionally biased region" description="Low complexity" evidence="1">
    <location>
        <begin position="746"/>
        <end position="756"/>
    </location>
</feature>
<feature type="region of interest" description="Disordered" evidence="1">
    <location>
        <begin position="727"/>
        <end position="760"/>
    </location>
</feature>